<dbReference type="InterPro" id="IPR010387">
    <property type="entry name" value="QueT"/>
</dbReference>
<protein>
    <submittedName>
        <fullName evidence="2">Queuosine transporter QueT</fullName>
    </submittedName>
</protein>
<dbReference type="RefSeq" id="WP_193523544.1">
    <property type="nucleotide sequence ID" value="NZ_JABASA010000010.1"/>
</dbReference>
<feature type="transmembrane region" description="Helical" evidence="1">
    <location>
        <begin position="106"/>
        <end position="126"/>
    </location>
</feature>
<dbReference type="AlphaFoldDB" id="A0A7X9LDF7"/>
<dbReference type="Proteomes" id="UP000532121">
    <property type="component" value="Unassembled WGS sequence"/>
</dbReference>
<sequence>MKQLTVRDLSHIAIVAAAYVVLTATPPLNALSYGGIQFRLAEMLYFLAFCNPKYIIAVTLGCMIANALGTIGLIDVFVGGGSTLIFVSLGVVLFAKYKNAYFFKGFINKAFLYFAVFFSLSMFTIAAELKIIFNTPILITWLTTALGEFISLFIGALVVDRAAKHIDFTK</sequence>
<keyword evidence="1" id="KW-0472">Membrane</keyword>
<proteinExistence type="predicted"/>
<evidence type="ECO:0000256" key="1">
    <source>
        <dbReference type="SAM" id="Phobius"/>
    </source>
</evidence>
<name>A0A7X9LDF7_STRRT</name>
<evidence type="ECO:0000313" key="3">
    <source>
        <dbReference type="Proteomes" id="UP000532121"/>
    </source>
</evidence>
<keyword evidence="1" id="KW-0812">Transmembrane</keyword>
<feature type="transmembrane region" description="Helical" evidence="1">
    <location>
        <begin position="12"/>
        <end position="31"/>
    </location>
</feature>
<feature type="transmembrane region" description="Helical" evidence="1">
    <location>
        <begin position="74"/>
        <end position="94"/>
    </location>
</feature>
<evidence type="ECO:0000313" key="2">
    <source>
        <dbReference type="EMBL" id="NMD49228.1"/>
    </source>
</evidence>
<keyword evidence="1" id="KW-1133">Transmembrane helix</keyword>
<dbReference type="EMBL" id="JABASA010000010">
    <property type="protein sequence ID" value="NMD49228.1"/>
    <property type="molecule type" value="Genomic_DNA"/>
</dbReference>
<accession>A0A7X9LDF7</accession>
<dbReference type="PIRSF" id="PIRSF031501">
    <property type="entry name" value="QueT"/>
    <property type="match status" value="1"/>
</dbReference>
<reference evidence="2 3" key="1">
    <citation type="submission" date="2020-04" db="EMBL/GenBank/DDBJ databases">
        <title>MicrobeNet Type strains.</title>
        <authorList>
            <person name="Nicholson A.C."/>
        </authorList>
    </citation>
    <scope>NUCLEOTIDE SEQUENCE [LARGE SCALE GENOMIC DNA]</scope>
    <source>
        <strain evidence="2 3">DSM 22768</strain>
    </source>
</reference>
<dbReference type="Pfam" id="PF06177">
    <property type="entry name" value="QueT"/>
    <property type="match status" value="1"/>
</dbReference>
<organism evidence="2 3">
    <name type="scientific">Streptococcus ratti</name>
    <dbReference type="NCBI Taxonomy" id="1341"/>
    <lineage>
        <taxon>Bacteria</taxon>
        <taxon>Bacillati</taxon>
        <taxon>Bacillota</taxon>
        <taxon>Bacilli</taxon>
        <taxon>Lactobacillales</taxon>
        <taxon>Streptococcaceae</taxon>
        <taxon>Streptococcus</taxon>
    </lineage>
</organism>
<dbReference type="PANTHER" id="PTHR40044:SF1">
    <property type="entry name" value="INTEGRAL MEMBRANE PROTEIN"/>
    <property type="match status" value="1"/>
</dbReference>
<feature type="transmembrane region" description="Helical" evidence="1">
    <location>
        <begin position="138"/>
        <end position="159"/>
    </location>
</feature>
<feature type="transmembrane region" description="Helical" evidence="1">
    <location>
        <begin position="43"/>
        <end position="68"/>
    </location>
</feature>
<gene>
    <name evidence="2" type="ORF">HHO37_05990</name>
</gene>
<dbReference type="PANTHER" id="PTHR40044">
    <property type="entry name" value="INTEGRAL MEMBRANE PROTEIN-RELATED"/>
    <property type="match status" value="1"/>
</dbReference>
<comment type="caution">
    <text evidence="2">The sequence shown here is derived from an EMBL/GenBank/DDBJ whole genome shotgun (WGS) entry which is preliminary data.</text>
</comment>